<comment type="similarity">
    <text evidence="2">Belongs to the glycosyltransferase 15 family.</text>
</comment>
<dbReference type="PIRSF" id="PIRSF018153">
    <property type="entry name" value="Glyco_trans_15"/>
    <property type="match status" value="1"/>
</dbReference>
<evidence type="ECO:0000256" key="2">
    <source>
        <dbReference type="ARBA" id="ARBA00007677"/>
    </source>
</evidence>
<dbReference type="GO" id="GO:0000026">
    <property type="term" value="F:alpha-1,2-mannosyltransferase activity"/>
    <property type="evidence" value="ECO:0007669"/>
    <property type="project" value="TreeGrafter"/>
</dbReference>
<evidence type="ECO:0000256" key="1">
    <source>
        <dbReference type="ARBA" id="ARBA00004606"/>
    </source>
</evidence>
<accession>A0A4V4NG83</accession>
<gene>
    <name evidence="7" type="ORF">CANINC_000381</name>
</gene>
<sequence length="410" mass="49052">MDESSEHKLYEETTRMTWPEVQAALVFDKSLLSNLGDNIAEANMDFFREVYSKKITEPKFMKLTYNEEIDKNGNAKVLSKDEYQRANATLLTLVRNQELEDIVHTLRQLETNWNHKYHYPYTFINDQPFSDEFKATIKRHTNSDCYFEVIPSEMWNKPSNIDENIEKEKIEKLKEKGVQYIDKVSYHNMCRFNSGHFYNMERLKQFRYYWRFEPATDYYCKIDYDLFKFMEDNNKTYGFTISLYDNPLTVETLWPTTLKFLEKHPEYVHPNGAFRWLTENVQHPDYVEITHGYSTCHFWSNFEIGDMDFYRGEAYSAWMEELENAGGFYYERWGDAPVHSVGLALFEDRSKIHWFRDIGYHHSPYKNIPNSEKCSAPEDSGYFAPEDVHDQNCLSNWIRLEMTAKELQSY</sequence>
<evidence type="ECO:0008006" key="9">
    <source>
        <dbReference type="Google" id="ProtNLM"/>
    </source>
</evidence>
<dbReference type="EMBL" id="SELW01000055">
    <property type="protein sequence ID" value="TID31020.1"/>
    <property type="molecule type" value="Genomic_DNA"/>
</dbReference>
<evidence type="ECO:0000256" key="3">
    <source>
        <dbReference type="ARBA" id="ARBA00022676"/>
    </source>
</evidence>
<evidence type="ECO:0000313" key="8">
    <source>
        <dbReference type="Proteomes" id="UP000307173"/>
    </source>
</evidence>
<reference evidence="7 8" key="1">
    <citation type="journal article" date="2019" name="Front. Genet.">
        <title>Whole-Genome Sequencing of the Opportunistic Yeast Pathogen Candida inconspicua Uncovers Its Hybrid Origin.</title>
        <authorList>
            <person name="Mixao V."/>
            <person name="Hansen A.P."/>
            <person name="Saus E."/>
            <person name="Boekhout T."/>
            <person name="Lass-Florl C."/>
            <person name="Gabaldon T."/>
        </authorList>
    </citation>
    <scope>NUCLEOTIDE SEQUENCE [LARGE SCALE GENOMIC DNA]</scope>
    <source>
        <strain evidence="7 8">CBS 180</strain>
    </source>
</reference>
<evidence type="ECO:0000256" key="4">
    <source>
        <dbReference type="ARBA" id="ARBA00022679"/>
    </source>
</evidence>
<dbReference type="Proteomes" id="UP000307173">
    <property type="component" value="Unassembled WGS sequence"/>
</dbReference>
<proteinExistence type="inferred from homology"/>
<dbReference type="PANTHER" id="PTHR31121">
    <property type="entry name" value="ALPHA-1,2 MANNOSYLTRANSFERASE KTR1"/>
    <property type="match status" value="1"/>
</dbReference>
<protein>
    <recommendedName>
        <fullName evidence="9">Glycosyltransferase family 15 protein</fullName>
    </recommendedName>
</protein>
<organism evidence="7 8">
    <name type="scientific">Pichia inconspicua</name>
    <dbReference type="NCBI Taxonomy" id="52247"/>
    <lineage>
        <taxon>Eukaryota</taxon>
        <taxon>Fungi</taxon>
        <taxon>Dikarya</taxon>
        <taxon>Ascomycota</taxon>
        <taxon>Saccharomycotina</taxon>
        <taxon>Pichiomycetes</taxon>
        <taxon>Pichiales</taxon>
        <taxon>Pichiaceae</taxon>
        <taxon>Pichia</taxon>
    </lineage>
</organism>
<keyword evidence="5" id="KW-0812">Transmembrane</keyword>
<dbReference type="GO" id="GO:0016020">
    <property type="term" value="C:membrane"/>
    <property type="evidence" value="ECO:0007669"/>
    <property type="project" value="UniProtKB-SubCell"/>
</dbReference>
<dbReference type="OrthoDB" id="439943at2759"/>
<comment type="caution">
    <text evidence="7">The sequence shown here is derived from an EMBL/GenBank/DDBJ whole genome shotgun (WGS) entry which is preliminary data.</text>
</comment>
<dbReference type="GO" id="GO:0006487">
    <property type="term" value="P:protein N-linked glycosylation"/>
    <property type="evidence" value="ECO:0007669"/>
    <property type="project" value="TreeGrafter"/>
</dbReference>
<dbReference type="STRING" id="52247.A0A4V4NG83"/>
<dbReference type="FunFam" id="3.90.550.10:FF:000051">
    <property type="entry name" value="Alpha-1,2-mannosyltransferase (Ktr4)"/>
    <property type="match status" value="1"/>
</dbReference>
<dbReference type="PANTHER" id="PTHR31121:SF7">
    <property type="entry name" value="MANNOSYLTRANSFERASE KTR4-RELATED"/>
    <property type="match status" value="1"/>
</dbReference>
<comment type="subcellular location">
    <subcellularLocation>
        <location evidence="1">Membrane</location>
        <topology evidence="1">Single-pass type II membrane protein</topology>
    </subcellularLocation>
</comment>
<dbReference type="SUPFAM" id="SSF53448">
    <property type="entry name" value="Nucleotide-diphospho-sugar transferases"/>
    <property type="match status" value="1"/>
</dbReference>
<evidence type="ECO:0000313" key="7">
    <source>
        <dbReference type="EMBL" id="TID31020.1"/>
    </source>
</evidence>
<dbReference type="GO" id="GO:0000032">
    <property type="term" value="P:cell wall mannoprotein biosynthetic process"/>
    <property type="evidence" value="ECO:0007669"/>
    <property type="project" value="TreeGrafter"/>
</dbReference>
<dbReference type="InterPro" id="IPR002685">
    <property type="entry name" value="Glyco_trans_15"/>
</dbReference>
<dbReference type="Gene3D" id="3.90.550.10">
    <property type="entry name" value="Spore Coat Polysaccharide Biosynthesis Protein SpsA, Chain A"/>
    <property type="match status" value="1"/>
</dbReference>
<dbReference type="InterPro" id="IPR029044">
    <property type="entry name" value="Nucleotide-diphossugar_trans"/>
</dbReference>
<name>A0A4V4NG83_9ASCO</name>
<keyword evidence="3" id="KW-0328">Glycosyltransferase</keyword>
<dbReference type="Pfam" id="PF01793">
    <property type="entry name" value="Glyco_transf_15"/>
    <property type="match status" value="1"/>
</dbReference>
<keyword evidence="4" id="KW-0808">Transferase</keyword>
<evidence type="ECO:0000256" key="5">
    <source>
        <dbReference type="ARBA" id="ARBA00022968"/>
    </source>
</evidence>
<dbReference type="GO" id="GO:0006493">
    <property type="term" value="P:protein O-linked glycosylation"/>
    <property type="evidence" value="ECO:0007669"/>
    <property type="project" value="TreeGrafter"/>
</dbReference>
<dbReference type="GO" id="GO:0005794">
    <property type="term" value="C:Golgi apparatus"/>
    <property type="evidence" value="ECO:0007669"/>
    <property type="project" value="TreeGrafter"/>
</dbReference>
<keyword evidence="5" id="KW-0735">Signal-anchor</keyword>
<evidence type="ECO:0000256" key="6">
    <source>
        <dbReference type="PIRSR" id="PIRSR018153-1"/>
    </source>
</evidence>
<keyword evidence="8" id="KW-1185">Reference proteome</keyword>
<dbReference type="AlphaFoldDB" id="A0A4V4NG83"/>
<feature type="active site" description="Nucleophile" evidence="6">
    <location>
        <position position="303"/>
    </location>
</feature>